<dbReference type="Pfam" id="PF01757">
    <property type="entry name" value="Acyl_transf_3"/>
    <property type="match status" value="1"/>
</dbReference>
<evidence type="ECO:0000313" key="5">
    <source>
        <dbReference type="Proteomes" id="UP000838412"/>
    </source>
</evidence>
<keyword evidence="1" id="KW-0472">Membrane</keyword>
<keyword evidence="1" id="KW-0812">Transmembrane</keyword>
<dbReference type="AlphaFoldDB" id="A0A8J9ZBZ5"/>
<keyword evidence="1" id="KW-1133">Transmembrane helix</keyword>
<evidence type="ECO:0000259" key="3">
    <source>
        <dbReference type="SMART" id="SM00703"/>
    </source>
</evidence>
<proteinExistence type="predicted"/>
<feature type="transmembrane region" description="Helical" evidence="1">
    <location>
        <begin position="505"/>
        <end position="525"/>
    </location>
</feature>
<feature type="domain" description="Nose resistant-to-fluoxetine protein N-terminal" evidence="3">
    <location>
        <begin position="69"/>
        <end position="193"/>
    </location>
</feature>
<sequence>MAGLLPVCLLLMVLVSGCAQQPGDQTSDFQRLIDKMKIALHTGLDVLTNLKDENRDAAELPDLSEGNVSEQCRRDIFKFWQDLRRGKTYALLMLDYFGKPPSGIMAGNYNWLGRYSECNKITGEEHNITFNGRYYIATLTSGQMTPGITLKLGLCAPSSCSTDDVIQQLKSSTVLGDFVKQGVVHVTARFVSTQPIKAGTVAAISICGALLTLILLGTMYDVMIDRPKKASINGEKGLEEKDNGSHVVNSAKSATKGWAVRLLLPFSICKNIAKLLSTERAPGGIQCLHGIRVISMVWIIFGHTFYILWVIPPKDNPLALKDVEGSVTAAGFLVTRAVLAVDSFFFMSGLVMTYSLLQHMDKKSINFPMLYVYRYLRLTPVLLFVMMIKVWLVPHIFTGPMFPENYLAGCSVTYWWTNIVYINNFVDVDNMCMQETWYLANDMQFFIIGVPIVYILYRCWYAGLALKVLLLLVNYAAAIVVVEKYNMKLKPWGPAGPSTFTEFYIKPYCRMAPYLIGMFVAWLLYKTNKTSASSKIKTTFRALASFEWCAAAVCVLAIVYRLYGLYSGQVAARSEEILFMAVFRSIWATALGWMVVACQRGYGGVIDSILSWKFWTPLSRLTYCAYLIHVSVTFVAYSTAETTIHITTLNMVYFFLGHLVISYGLAFLVYVTVESPTMDLLKTVVSK</sequence>
<dbReference type="OrthoDB" id="207378at2759"/>
<feature type="transmembrane region" description="Helical" evidence="1">
    <location>
        <begin position="198"/>
        <end position="220"/>
    </location>
</feature>
<dbReference type="Pfam" id="PF20146">
    <property type="entry name" value="NRF"/>
    <property type="match status" value="1"/>
</dbReference>
<feature type="transmembrane region" description="Helical" evidence="1">
    <location>
        <begin position="577"/>
        <end position="597"/>
    </location>
</feature>
<gene>
    <name evidence="4" type="primary">Hypp8929</name>
    <name evidence="4" type="ORF">BLAG_LOCUS11441</name>
</gene>
<dbReference type="GO" id="GO:0016747">
    <property type="term" value="F:acyltransferase activity, transferring groups other than amino-acyl groups"/>
    <property type="evidence" value="ECO:0007669"/>
    <property type="project" value="InterPro"/>
</dbReference>
<feature type="transmembrane region" description="Helical" evidence="1">
    <location>
        <begin position="464"/>
        <end position="485"/>
    </location>
</feature>
<dbReference type="InterPro" id="IPR002656">
    <property type="entry name" value="Acyl_transf_3_dom"/>
</dbReference>
<keyword evidence="2" id="KW-0732">Signal</keyword>
<evidence type="ECO:0000256" key="1">
    <source>
        <dbReference type="SAM" id="Phobius"/>
    </source>
</evidence>
<dbReference type="SMART" id="SM00703">
    <property type="entry name" value="NRF"/>
    <property type="match status" value="1"/>
</dbReference>
<dbReference type="PANTHER" id="PTHR11161">
    <property type="entry name" value="O-ACYLTRANSFERASE"/>
    <property type="match status" value="1"/>
</dbReference>
<reference evidence="4" key="1">
    <citation type="submission" date="2022-01" db="EMBL/GenBank/DDBJ databases">
        <authorList>
            <person name="Braso-Vives M."/>
        </authorList>
    </citation>
    <scope>NUCLEOTIDE SEQUENCE</scope>
</reference>
<feature type="transmembrane region" description="Helical" evidence="1">
    <location>
        <begin position="437"/>
        <end position="457"/>
    </location>
</feature>
<protein>
    <submittedName>
        <fullName evidence="4">Hypp8929 protein</fullName>
    </submittedName>
</protein>
<evidence type="ECO:0000256" key="2">
    <source>
        <dbReference type="SAM" id="SignalP"/>
    </source>
</evidence>
<feature type="transmembrane region" description="Helical" evidence="1">
    <location>
        <begin position="290"/>
        <end position="311"/>
    </location>
</feature>
<dbReference type="EMBL" id="OV696703">
    <property type="protein sequence ID" value="CAH1250867.1"/>
    <property type="molecule type" value="Genomic_DNA"/>
</dbReference>
<feature type="transmembrane region" description="Helical" evidence="1">
    <location>
        <begin position="331"/>
        <end position="357"/>
    </location>
</feature>
<dbReference type="InterPro" id="IPR052728">
    <property type="entry name" value="O2_lipid_transport_reg"/>
</dbReference>
<feature type="chain" id="PRO_5035436225" evidence="2">
    <location>
        <begin position="20"/>
        <end position="687"/>
    </location>
</feature>
<feature type="transmembrane region" description="Helical" evidence="1">
    <location>
        <begin position="618"/>
        <end position="640"/>
    </location>
</feature>
<feature type="transmembrane region" description="Helical" evidence="1">
    <location>
        <begin position="378"/>
        <end position="397"/>
    </location>
</feature>
<dbReference type="PANTHER" id="PTHR11161:SF0">
    <property type="entry name" value="O-ACYLTRANSFERASE LIKE PROTEIN"/>
    <property type="match status" value="1"/>
</dbReference>
<evidence type="ECO:0000313" key="4">
    <source>
        <dbReference type="EMBL" id="CAH1250867.1"/>
    </source>
</evidence>
<dbReference type="Proteomes" id="UP000838412">
    <property type="component" value="Chromosome 18"/>
</dbReference>
<name>A0A8J9ZBZ5_BRALA</name>
<accession>A0A8J9ZBZ5</accession>
<feature type="transmembrane region" description="Helical" evidence="1">
    <location>
        <begin position="652"/>
        <end position="673"/>
    </location>
</feature>
<feature type="transmembrane region" description="Helical" evidence="1">
    <location>
        <begin position="546"/>
        <end position="565"/>
    </location>
</feature>
<keyword evidence="5" id="KW-1185">Reference proteome</keyword>
<organism evidence="4 5">
    <name type="scientific">Branchiostoma lanceolatum</name>
    <name type="common">Common lancelet</name>
    <name type="synonym">Amphioxus lanceolatum</name>
    <dbReference type="NCBI Taxonomy" id="7740"/>
    <lineage>
        <taxon>Eukaryota</taxon>
        <taxon>Metazoa</taxon>
        <taxon>Chordata</taxon>
        <taxon>Cephalochordata</taxon>
        <taxon>Leptocardii</taxon>
        <taxon>Amphioxiformes</taxon>
        <taxon>Branchiostomatidae</taxon>
        <taxon>Branchiostoma</taxon>
    </lineage>
</organism>
<feature type="signal peptide" evidence="2">
    <location>
        <begin position="1"/>
        <end position="19"/>
    </location>
</feature>
<dbReference type="InterPro" id="IPR006621">
    <property type="entry name" value="Nose-resist-to-fluoxetine_N"/>
</dbReference>